<dbReference type="FunFam" id="1.10.8.60:FF:000019">
    <property type="entry name" value="AFG3-like AAA ATPase 2"/>
    <property type="match status" value="1"/>
</dbReference>
<dbReference type="InterPro" id="IPR036642">
    <property type="entry name" value="Cyt_bc1_su8_sf"/>
</dbReference>
<dbReference type="GO" id="GO:0005524">
    <property type="term" value="F:ATP binding"/>
    <property type="evidence" value="ECO:0007669"/>
    <property type="project" value="UniProtKB-KW"/>
</dbReference>
<evidence type="ECO:0000256" key="13">
    <source>
        <dbReference type="ARBA" id="ARBA00022792"/>
    </source>
</evidence>
<dbReference type="SMART" id="SM00382">
    <property type="entry name" value="AAA"/>
    <property type="match status" value="1"/>
</dbReference>
<keyword evidence="18" id="KW-1133">Transmembrane helix</keyword>
<keyword evidence="12" id="KW-0547">Nucleotide-binding</keyword>
<feature type="region of interest" description="Disordered" evidence="24">
    <location>
        <begin position="676"/>
        <end position="722"/>
    </location>
</feature>
<dbReference type="SUPFAM" id="SSF140990">
    <property type="entry name" value="FtsH protease domain-like"/>
    <property type="match status" value="1"/>
</dbReference>
<evidence type="ECO:0000256" key="5">
    <source>
        <dbReference type="ARBA" id="ARBA00010044"/>
    </source>
</evidence>
<evidence type="ECO:0000256" key="24">
    <source>
        <dbReference type="SAM" id="MobiDB-lite"/>
    </source>
</evidence>
<dbReference type="FunFam" id="3.40.50.300:FF:000001">
    <property type="entry name" value="ATP-dependent zinc metalloprotease FtsH"/>
    <property type="match status" value="1"/>
</dbReference>
<comment type="subcellular location">
    <subcellularLocation>
        <location evidence="3 23">Mitochondrion inner membrane</location>
        <topology evidence="3 23">Single-pass membrane protein</topology>
    </subcellularLocation>
    <subcellularLocation>
        <location evidence="2">Mitochondrion membrane</location>
        <topology evidence="2">Multi-pass membrane protein</topology>
    </subcellularLocation>
</comment>
<dbReference type="PANTHER" id="PTHR43655:SF2">
    <property type="entry name" value="AFG3 LIKE MATRIX AAA PEPTIDASE SUBUNIT 2, ISOFORM A"/>
    <property type="match status" value="1"/>
</dbReference>
<dbReference type="InterPro" id="IPR050928">
    <property type="entry name" value="ATP-dep_Zn_Metalloprotease"/>
</dbReference>
<dbReference type="GO" id="GO:0030163">
    <property type="term" value="P:protein catabolic process"/>
    <property type="evidence" value="ECO:0007669"/>
    <property type="project" value="UniProtKB-ARBA"/>
</dbReference>
<dbReference type="SUPFAM" id="SSF52540">
    <property type="entry name" value="P-loop containing nucleoside triphosphate hydrolases"/>
    <property type="match status" value="1"/>
</dbReference>
<dbReference type="Pfam" id="PF02939">
    <property type="entry name" value="UcrQ"/>
    <property type="match status" value="1"/>
</dbReference>
<keyword evidence="16" id="KW-0067">ATP-binding</keyword>
<dbReference type="Pfam" id="PF01434">
    <property type="entry name" value="Peptidase_M41"/>
    <property type="match status" value="1"/>
</dbReference>
<evidence type="ECO:0000256" key="20">
    <source>
        <dbReference type="ARBA" id="ARBA00023128"/>
    </source>
</evidence>
<keyword evidence="9 26" id="KW-0645">Protease</keyword>
<dbReference type="Proteomes" id="UP000249619">
    <property type="component" value="Unassembled WGS sequence"/>
</dbReference>
<keyword evidence="19" id="KW-0482">Metalloprotease</keyword>
<dbReference type="GO" id="GO:0051301">
    <property type="term" value="P:cell division"/>
    <property type="evidence" value="ECO:0007669"/>
    <property type="project" value="UniProtKB-KW"/>
</dbReference>
<evidence type="ECO:0000256" key="4">
    <source>
        <dbReference type="ARBA" id="ARBA00007668"/>
    </source>
</evidence>
<evidence type="ECO:0000256" key="21">
    <source>
        <dbReference type="ARBA" id="ARBA00023136"/>
    </source>
</evidence>
<dbReference type="Gene3D" id="3.40.1690.20">
    <property type="match status" value="1"/>
</dbReference>
<dbReference type="Gene3D" id="1.20.58.760">
    <property type="entry name" value="Peptidase M41"/>
    <property type="match status" value="1"/>
</dbReference>
<evidence type="ECO:0000256" key="6">
    <source>
        <dbReference type="ARBA" id="ARBA00010550"/>
    </source>
</evidence>
<evidence type="ECO:0000256" key="19">
    <source>
        <dbReference type="ARBA" id="ARBA00023049"/>
    </source>
</evidence>
<proteinExistence type="inferred from homology"/>
<keyword evidence="26" id="KW-0132">Cell division</keyword>
<dbReference type="InterPro" id="IPR037219">
    <property type="entry name" value="Peptidase_M41-like"/>
</dbReference>
<evidence type="ECO:0000256" key="9">
    <source>
        <dbReference type="ARBA" id="ARBA00022670"/>
    </source>
</evidence>
<dbReference type="GO" id="GO:0006122">
    <property type="term" value="P:mitochondrial electron transport, ubiquinol to cytochrome c"/>
    <property type="evidence" value="ECO:0007669"/>
    <property type="project" value="UniProtKB-UniRule"/>
</dbReference>
<dbReference type="GO" id="GO:0005745">
    <property type="term" value="C:m-AAA complex"/>
    <property type="evidence" value="ECO:0007669"/>
    <property type="project" value="TreeGrafter"/>
</dbReference>
<keyword evidence="20 23" id="KW-0496">Mitochondrion</keyword>
<evidence type="ECO:0000256" key="11">
    <source>
        <dbReference type="ARBA" id="ARBA00022723"/>
    </source>
</evidence>
<protein>
    <recommendedName>
        <fullName evidence="23">Cytochrome b-c1 complex subunit 8</fullName>
    </recommendedName>
    <alternativeName>
        <fullName evidence="23">Complex III subunit 8</fullName>
    </alternativeName>
</protein>
<keyword evidence="8 23" id="KW-0679">Respiratory chain</keyword>
<dbReference type="GO" id="GO:0016491">
    <property type="term" value="F:oxidoreductase activity"/>
    <property type="evidence" value="ECO:0007669"/>
    <property type="project" value="UniProtKB-KW"/>
</dbReference>
<evidence type="ECO:0000256" key="16">
    <source>
        <dbReference type="ARBA" id="ARBA00022840"/>
    </source>
</evidence>
<keyword evidence="26" id="KW-0560">Oxidoreductase</keyword>
<dbReference type="FunFam" id="1.20.58.760:FF:000003">
    <property type="entry name" value="AFG3-like AAA ATPase 2"/>
    <property type="match status" value="1"/>
</dbReference>
<gene>
    <name evidence="26" type="ORF">DDE83_008267</name>
</gene>
<dbReference type="Pfam" id="PF17862">
    <property type="entry name" value="AAA_lid_3"/>
    <property type="match status" value="1"/>
</dbReference>
<dbReference type="GO" id="GO:0008270">
    <property type="term" value="F:zinc ion binding"/>
    <property type="evidence" value="ECO:0007669"/>
    <property type="project" value="InterPro"/>
</dbReference>
<dbReference type="GO" id="GO:0045275">
    <property type="term" value="C:respiratory chain complex III"/>
    <property type="evidence" value="ECO:0007669"/>
    <property type="project" value="UniProtKB-UniRule"/>
</dbReference>
<evidence type="ECO:0000256" key="1">
    <source>
        <dbReference type="ARBA" id="ARBA00001947"/>
    </source>
</evidence>
<evidence type="ECO:0000256" key="8">
    <source>
        <dbReference type="ARBA" id="ARBA00022660"/>
    </source>
</evidence>
<keyword evidence="26" id="KW-0131">Cell cycle</keyword>
<dbReference type="GO" id="GO:0034982">
    <property type="term" value="P:mitochondrial protein processing"/>
    <property type="evidence" value="ECO:0007669"/>
    <property type="project" value="TreeGrafter"/>
</dbReference>
<evidence type="ECO:0000256" key="7">
    <source>
        <dbReference type="ARBA" id="ARBA00022448"/>
    </source>
</evidence>
<feature type="region of interest" description="Disordered" evidence="24">
    <location>
        <begin position="564"/>
        <end position="605"/>
    </location>
</feature>
<dbReference type="STRING" id="183478.A0A364MTP6"/>
<evidence type="ECO:0000256" key="10">
    <source>
        <dbReference type="ARBA" id="ARBA00022692"/>
    </source>
</evidence>
<dbReference type="InterPro" id="IPR005936">
    <property type="entry name" value="FtsH"/>
</dbReference>
<comment type="function">
    <text evidence="23">Component of the ubiquinol-cytochrome c oxidoreductase, a multisubunit transmembrane complex that is part of the mitochondrial electron transport chain which drives oxidative phosphorylation. The complex plays an important role in the uptake of multiple carbon sources present in different host niches.</text>
</comment>
<evidence type="ECO:0000256" key="3">
    <source>
        <dbReference type="ARBA" id="ARBA00004434"/>
    </source>
</evidence>
<keyword evidence="21" id="KW-0472">Membrane</keyword>
<comment type="caution">
    <text evidence="26">The sequence shown here is derived from an EMBL/GenBank/DDBJ whole genome shotgun (WGS) entry which is preliminary data.</text>
</comment>
<dbReference type="GO" id="GO:0016887">
    <property type="term" value="F:ATP hydrolysis activity"/>
    <property type="evidence" value="ECO:0007669"/>
    <property type="project" value="InterPro"/>
</dbReference>
<comment type="similarity">
    <text evidence="5">In the C-terminal section; belongs to the peptidase M41 family.</text>
</comment>
<dbReference type="InterPro" id="IPR003593">
    <property type="entry name" value="AAA+_ATPase"/>
</dbReference>
<keyword evidence="11" id="KW-0479">Metal-binding</keyword>
<comment type="similarity">
    <text evidence="6">In the N-terminal section; belongs to the AAA ATPase family.</text>
</comment>
<reference evidence="27" key="1">
    <citation type="submission" date="2018-05" db="EMBL/GenBank/DDBJ databases">
        <title>Draft genome sequence of Stemphylium lycopersici strain CIDEFI 213.</title>
        <authorList>
            <person name="Medina R."/>
            <person name="Franco M.E.E."/>
            <person name="Lucentini C.G."/>
            <person name="Saparrat M.C.N."/>
            <person name="Balatti P.A."/>
        </authorList>
    </citation>
    <scope>NUCLEOTIDE SEQUENCE [LARGE SCALE GENOMIC DNA]</scope>
    <source>
        <strain evidence="27">CIDEFI 213</strain>
    </source>
</reference>
<comment type="similarity">
    <text evidence="4 23">Belongs to the UQCRQ/QCR8 family.</text>
</comment>
<dbReference type="GO" id="GO:0004176">
    <property type="term" value="F:ATP-dependent peptidase activity"/>
    <property type="evidence" value="ECO:0007669"/>
    <property type="project" value="InterPro"/>
</dbReference>
<comment type="subunit">
    <text evidence="23">Component of the ubiquinol-cytochrome c oxidoreductase (cytochrome b-c1 complex, complex III, CIII), a multisubunit enzyme composed of 3 respiratory subunits cytochrome b, cytochrome c1 and Rieske protein, 2 core protein subunits, and additional low-molecular weight protein subunits. The complex exists as an obligatory dimer and forms supercomplexes (SCs) in the inner mitochondrial membrane with cytochrome c oxidase (complex IV, CIV).</text>
</comment>
<keyword evidence="15" id="KW-0862">Zinc</keyword>
<feature type="compositionally biased region" description="Gly residues" evidence="24">
    <location>
        <begin position="709"/>
        <end position="718"/>
    </location>
</feature>
<dbReference type="InterPro" id="IPR003960">
    <property type="entry name" value="ATPase_AAA_CS"/>
</dbReference>
<dbReference type="InterPro" id="IPR027417">
    <property type="entry name" value="P-loop_NTPase"/>
</dbReference>
<evidence type="ECO:0000256" key="15">
    <source>
        <dbReference type="ARBA" id="ARBA00022833"/>
    </source>
</evidence>
<dbReference type="PROSITE" id="PS00674">
    <property type="entry name" value="AAA"/>
    <property type="match status" value="1"/>
</dbReference>
<dbReference type="InterPro" id="IPR041569">
    <property type="entry name" value="AAA_lid_3"/>
</dbReference>
<dbReference type="InterPro" id="IPR011546">
    <property type="entry name" value="Pept_M41_FtsH_extracell"/>
</dbReference>
<keyword evidence="14 26" id="KW-0378">Hydrolase</keyword>
<keyword evidence="17 23" id="KW-0249">Electron transport</keyword>
<dbReference type="InterPro" id="IPR004205">
    <property type="entry name" value="Cyt_bc1_su8"/>
</dbReference>
<dbReference type="SUPFAM" id="SSF81508">
    <property type="entry name" value="Ubiquinone-binding protein QP-C of cytochrome bc1 complex (Ubiquinol-cytochrome c reductase)"/>
    <property type="match status" value="1"/>
</dbReference>
<name>A0A364MTP6_STELY</name>
<evidence type="ECO:0000313" key="27">
    <source>
        <dbReference type="Proteomes" id="UP000249619"/>
    </source>
</evidence>
<organism evidence="26 27">
    <name type="scientific">Stemphylium lycopersici</name>
    <name type="common">Tomato gray leaf spot disease fungus</name>
    <name type="synonym">Thyrospora lycopersici</name>
    <dbReference type="NCBI Taxonomy" id="183478"/>
    <lineage>
        <taxon>Eukaryota</taxon>
        <taxon>Fungi</taxon>
        <taxon>Dikarya</taxon>
        <taxon>Ascomycota</taxon>
        <taxon>Pezizomycotina</taxon>
        <taxon>Dothideomycetes</taxon>
        <taxon>Pleosporomycetidae</taxon>
        <taxon>Pleosporales</taxon>
        <taxon>Pleosporineae</taxon>
        <taxon>Pleosporaceae</taxon>
        <taxon>Stemphylium</taxon>
    </lineage>
</organism>
<keyword evidence="10" id="KW-0812">Transmembrane</keyword>
<evidence type="ECO:0000256" key="14">
    <source>
        <dbReference type="ARBA" id="ARBA00022801"/>
    </source>
</evidence>
<dbReference type="CDD" id="cd19501">
    <property type="entry name" value="RecA-like_FtsH"/>
    <property type="match status" value="1"/>
</dbReference>
<evidence type="ECO:0000259" key="25">
    <source>
        <dbReference type="SMART" id="SM00382"/>
    </source>
</evidence>
<keyword evidence="7 23" id="KW-0813">Transport</keyword>
<feature type="compositionally biased region" description="Basic and acidic residues" evidence="24">
    <location>
        <begin position="677"/>
        <end position="688"/>
    </location>
</feature>
<dbReference type="Pfam" id="PF00004">
    <property type="entry name" value="AAA"/>
    <property type="match status" value="1"/>
</dbReference>
<accession>A0A364MTP6</accession>
<dbReference type="EMBL" id="QGDH01000185">
    <property type="protein sequence ID" value="RAR03298.1"/>
    <property type="molecule type" value="Genomic_DNA"/>
</dbReference>
<evidence type="ECO:0000313" key="26">
    <source>
        <dbReference type="EMBL" id="RAR03298.1"/>
    </source>
</evidence>
<evidence type="ECO:0000256" key="18">
    <source>
        <dbReference type="ARBA" id="ARBA00022989"/>
    </source>
</evidence>
<evidence type="ECO:0000256" key="2">
    <source>
        <dbReference type="ARBA" id="ARBA00004225"/>
    </source>
</evidence>
<comment type="catalytic activity">
    <reaction evidence="22">
        <text>ATP + H2O = ADP + phosphate + H(+)</text>
        <dbReference type="Rhea" id="RHEA:13065"/>
        <dbReference type="ChEBI" id="CHEBI:15377"/>
        <dbReference type="ChEBI" id="CHEBI:15378"/>
        <dbReference type="ChEBI" id="CHEBI:30616"/>
        <dbReference type="ChEBI" id="CHEBI:43474"/>
        <dbReference type="ChEBI" id="CHEBI:456216"/>
    </reaction>
    <physiologicalReaction direction="left-to-right" evidence="22">
        <dbReference type="Rhea" id="RHEA:13066"/>
    </physiologicalReaction>
</comment>
<feature type="region of interest" description="Disordered" evidence="24">
    <location>
        <begin position="1358"/>
        <end position="1389"/>
    </location>
</feature>
<dbReference type="GO" id="GO:0004222">
    <property type="term" value="F:metalloendopeptidase activity"/>
    <property type="evidence" value="ECO:0007669"/>
    <property type="project" value="InterPro"/>
</dbReference>
<sequence>MTSLIERKCNGGPACLNCERTNRVCVTEDQLAPSNFVFVGQKANDPPFVLRRAKSNNIINLPLTGSIDPTRFERDTGYFFNVFLPMNVLWSDNLPMQGELQHMMHFSSALRDATNAVAVLHRSLFGRMDGEKTGGCQERIAALKLYSESVRSTREQILDGNLTGDASTLWTTFLLGIFELMCDSSGNRWRSHFLHGTCQLLRLQSPAVLTSQKPHNYLVRNLFLAIRIFEIARALIYSEATFLSQPTWKDGLAKLWKDGEAASWHPKEALFDLLPSCSDLSIRTLKFCESEVAVLPEKARIEQIQALATEGLSLQQSLQEWWEVSNMWDFALDAKDPDLLLAHVYYHAISIYLSGTFDYHIHWTGPTTACAPILARDDIEWHMRQILRLSRELLDYGIAASQPAAHPIAPSTTTTTPTIFTMALGPSDTHAKTKTTWHIGSWGNPYEGGGRPGKGVVTYALSPNRQRPMANFLSKGFWNVMRRSKNQVLYFIPPLAIAYGTMQWAIESPSITSAAVDMSTLLRRSGNLSRLSRPCLNAAAAAARSPRTLRTCAPLPQCIYTQQRARRFATGPPEEPKDKKEKNDEEAAKAEKKKHEQPPMAKLTPEEEKMLDQLVSFVSMGVPKSQKQNIKEAMEEIKRTGIPPELRQEMDKLERGEKLDLATAAKISRLTTNMARKAADQQKFKDDGSSEPQQKSGAHDPGPGKDSKGGAGGAGGSPGPMAGMGVDTNSMLISAFLAYLTYKMVFPGENTKEITWQEFRTTFLDKGLVEKIVILNGSKAKVHLHREAVASMYPDSPSVNQNFYYYFTIGSVEAFERKMDDAQYELGIPSSERIPVAYSNEISWFGTFLSFGPTILLLGSLFYFTRRAGGGAGGGGGVFGMGKSRAKKFNHETDVKVKFNDVAGMDEAKQEIMEFVSFLKDPSRFQKLGAKIPRGAILSGSPGTGKTLLAKATAGESGVPFFSVSGSEFVEMFVGVGASRVRDLFANARKSTPCIIFIDEIDAIGRARSKQNFGGGNDEREATLNQILTEMDGFNTTEQVVVLAGTNRPDVLDKALMRPGRFDRHINIDKPTMDGRGQIFGVHLKKIITNEDMEFLKGRLAALTPGFSGADIANCVNEAALIAARANAETVAMVHFEQAIERVIGGLEKKSLVLKPEEKKTVAYHEAGHAICGWYFKWADPLLKVSIIPRGQGALGYAQYLPNGDTYLMNVNQLMDRMAMTLGGRVSEELHFDTVTSGASDDFRKVTQMATAMVSKWGMSKKIGYIYFEDGEGQQLTKPFSEDTAKNIDMEVKRIVDEAYKQCKDLLTEKKHEVGLVAEELLKKEMLGREDMIRLLGPRPFEDSQDFHKYFSGEYGKAPGYVEPQGNDGVKGPLVPPSPATFKDLDARR</sequence>
<feature type="compositionally biased region" description="Basic and acidic residues" evidence="24">
    <location>
        <begin position="574"/>
        <end position="597"/>
    </location>
</feature>
<dbReference type="HAMAP" id="MF_01458">
    <property type="entry name" value="FtsH"/>
    <property type="match status" value="1"/>
</dbReference>
<evidence type="ECO:0000256" key="12">
    <source>
        <dbReference type="ARBA" id="ARBA00022741"/>
    </source>
</evidence>
<dbReference type="NCBIfam" id="TIGR01241">
    <property type="entry name" value="FtsH_fam"/>
    <property type="match status" value="1"/>
</dbReference>
<keyword evidence="13 23" id="KW-0999">Mitochondrion inner membrane</keyword>
<keyword evidence="27" id="KW-1185">Reference proteome</keyword>
<evidence type="ECO:0000256" key="23">
    <source>
        <dbReference type="RuleBase" id="RU368118"/>
    </source>
</evidence>
<dbReference type="Gene3D" id="1.20.5.210">
    <property type="entry name" value="Cytochrome b-c1 complex subunit 8"/>
    <property type="match status" value="1"/>
</dbReference>
<dbReference type="InterPro" id="IPR003959">
    <property type="entry name" value="ATPase_AAA_core"/>
</dbReference>
<dbReference type="Gene3D" id="1.10.8.60">
    <property type="match status" value="1"/>
</dbReference>
<feature type="domain" description="AAA+ ATPase" evidence="25">
    <location>
        <begin position="932"/>
        <end position="1072"/>
    </location>
</feature>
<dbReference type="Pfam" id="PF06480">
    <property type="entry name" value="FtsH_ext"/>
    <property type="match status" value="1"/>
</dbReference>
<dbReference type="Gene3D" id="3.40.50.300">
    <property type="entry name" value="P-loop containing nucleotide triphosphate hydrolases"/>
    <property type="match status" value="1"/>
</dbReference>
<dbReference type="FunFam" id="3.40.1690.20:FF:000003">
    <property type="entry name" value="Mitochondrial inner membrane AAA protease Yta12, putative"/>
    <property type="match status" value="1"/>
</dbReference>
<dbReference type="InterPro" id="IPR000642">
    <property type="entry name" value="Peptidase_M41"/>
</dbReference>
<evidence type="ECO:0000256" key="17">
    <source>
        <dbReference type="ARBA" id="ARBA00022982"/>
    </source>
</evidence>
<comment type="cofactor">
    <cofactor evidence="1">
        <name>Zn(2+)</name>
        <dbReference type="ChEBI" id="CHEBI:29105"/>
    </cofactor>
</comment>
<evidence type="ECO:0000256" key="22">
    <source>
        <dbReference type="ARBA" id="ARBA00048778"/>
    </source>
</evidence>
<dbReference type="PANTHER" id="PTHR43655">
    <property type="entry name" value="ATP-DEPENDENT PROTEASE"/>
    <property type="match status" value="1"/>
</dbReference>